<comment type="caution">
    <text evidence="1">The sequence shown here is derived from an EMBL/GenBank/DDBJ whole genome shotgun (WGS) entry which is preliminary data.</text>
</comment>
<dbReference type="Pfam" id="PF08713">
    <property type="entry name" value="DNA_alkylation"/>
    <property type="match status" value="1"/>
</dbReference>
<organism evidence="1 2">
    <name type="scientific">Rathayibacter caricis DSM 15933</name>
    <dbReference type="NCBI Taxonomy" id="1328867"/>
    <lineage>
        <taxon>Bacteria</taxon>
        <taxon>Bacillati</taxon>
        <taxon>Actinomycetota</taxon>
        <taxon>Actinomycetes</taxon>
        <taxon>Micrococcales</taxon>
        <taxon>Microbacteriaceae</taxon>
        <taxon>Rathayibacter</taxon>
    </lineage>
</organism>
<dbReference type="EMBL" id="PZPL01000001">
    <property type="protein sequence ID" value="PTL72266.1"/>
    <property type="molecule type" value="Genomic_DNA"/>
</dbReference>
<dbReference type="Proteomes" id="UP000241085">
    <property type="component" value="Unassembled WGS sequence"/>
</dbReference>
<dbReference type="Gene3D" id="1.25.40.290">
    <property type="entry name" value="ARM repeat domains"/>
    <property type="match status" value="1"/>
</dbReference>
<evidence type="ECO:0008006" key="3">
    <source>
        <dbReference type="Google" id="ProtNLM"/>
    </source>
</evidence>
<protein>
    <recommendedName>
        <fullName evidence="3">DNA alkylation repair protein</fullName>
    </recommendedName>
</protein>
<reference evidence="1 2" key="1">
    <citation type="submission" date="2018-03" db="EMBL/GenBank/DDBJ databases">
        <title>Bacteriophage NCPPB3778 and a type I-E CRISPR drive the evolution of the US Biological Select Agent, Rathayibacter toxicus.</title>
        <authorList>
            <person name="Davis E.W.II."/>
            <person name="Tabima J.F."/>
            <person name="Weisberg A.J."/>
            <person name="Dantas Lopes L."/>
            <person name="Wiseman M.S."/>
            <person name="Wiseman M.S."/>
            <person name="Pupko T."/>
            <person name="Belcher M.S."/>
            <person name="Sechler A.J."/>
            <person name="Tancos M.A."/>
            <person name="Schroeder B.K."/>
            <person name="Murray T.D."/>
            <person name="Luster D.G."/>
            <person name="Schneider W.L."/>
            <person name="Rogers E."/>
            <person name="Andreote F.D."/>
            <person name="Grunwald N.J."/>
            <person name="Putnam M.L."/>
            <person name="Chang J.H."/>
        </authorList>
    </citation>
    <scope>NUCLEOTIDE SEQUENCE [LARGE SCALE GENOMIC DNA]</scope>
    <source>
        <strain evidence="1 2">DSM 15933</strain>
    </source>
</reference>
<dbReference type="InterPro" id="IPR016024">
    <property type="entry name" value="ARM-type_fold"/>
</dbReference>
<dbReference type="SUPFAM" id="SSF48371">
    <property type="entry name" value="ARM repeat"/>
    <property type="match status" value="1"/>
</dbReference>
<dbReference type="InterPro" id="IPR014825">
    <property type="entry name" value="DNA_alkylation"/>
</dbReference>
<keyword evidence="2" id="KW-1185">Reference proteome</keyword>
<accession>A0A2T4URX1</accession>
<dbReference type="RefSeq" id="WP_107573994.1">
    <property type="nucleotide sequence ID" value="NZ_PZPL01000001.1"/>
</dbReference>
<sequence length="361" mass="39512">MDDLIGPEVVERLAASIRAVGPEELPALAAVSDLLDGLRLRQRVDLVRDALLSDLPAGFPAVESLVLDLVEQPLLEGWMIWPVTELVTVRALESGSAEHFDAALALLARLTVGLTGEFAIRDLLIARPERALAVMLTWTDHENEHVRRLATEGSRAFLPWAKRVPWLLANPRATRGVLDASYRDESEYVRRSTANHLNDLSRVDPEIVIETAAGWSADPDANTPRVVRHALRTLLKKGHPEALVLAGFDGGLLRVGRPSLSVDAVPWGGSVQISAEIVNEGGTEATVVIDYSIGFQRADGSVRPKTFRLATRRLAAGERTTVTRTHSFREITTRRYYPGAHSVTVQANGVVSTPVDFVLER</sequence>
<dbReference type="AlphaFoldDB" id="A0A2T4URX1"/>
<evidence type="ECO:0000313" key="2">
    <source>
        <dbReference type="Proteomes" id="UP000241085"/>
    </source>
</evidence>
<evidence type="ECO:0000313" key="1">
    <source>
        <dbReference type="EMBL" id="PTL72266.1"/>
    </source>
</evidence>
<proteinExistence type="predicted"/>
<gene>
    <name evidence="1" type="ORF">C1I63_05005</name>
</gene>
<name>A0A2T4URX1_9MICO</name>